<reference evidence="2 3" key="1">
    <citation type="submission" date="2017-12" db="EMBL/GenBank/DDBJ databases">
        <authorList>
            <consortium name="DOE Joint Genome Institute"/>
            <person name="Haridas S."/>
            <person name="Kjaerbolling I."/>
            <person name="Vesth T.C."/>
            <person name="Frisvad J.C."/>
            <person name="Nybo J.L."/>
            <person name="Theobald S."/>
            <person name="Kuo A."/>
            <person name="Bowyer P."/>
            <person name="Matsuda Y."/>
            <person name="Mondo S."/>
            <person name="Lyhne E.K."/>
            <person name="Kogle M.E."/>
            <person name="Clum A."/>
            <person name="Lipzen A."/>
            <person name="Salamov A."/>
            <person name="Ngan C.Y."/>
            <person name="Daum C."/>
            <person name="Chiniquy J."/>
            <person name="Barry K."/>
            <person name="LaButti K."/>
            <person name="Simmons B.A."/>
            <person name="Magnuson J.K."/>
            <person name="Mortensen U.H."/>
            <person name="Larsen T.O."/>
            <person name="Grigoriev I.V."/>
            <person name="Baker S.E."/>
            <person name="Andersen M.R."/>
            <person name="Nordberg H.P."/>
            <person name="Cantor M.N."/>
            <person name="Hua S.X."/>
        </authorList>
    </citation>
    <scope>NUCLEOTIDE SEQUENCE [LARGE SCALE GENOMIC DNA]</scope>
    <source>
        <strain evidence="2 3">CBS 102.13</strain>
    </source>
</reference>
<sequence length="208" mass="21613">MHPHSSGAKDSRVDKSPPRVSGAEGKGSNTTALFGQPGWGNSGTWHTANDTSGGGQSNVTNGSLSSATSSSRTLSSFGSSGSSGFGLGSAGEGTPRTGQPLFPHPPGDSKSTGPSSFGGFGSRSGSGLFARPSSTSGTRSTSAVFTPSLRQCTGSSEWRYRPLTEKVGQSDSTRYYQNICSMQPYSKFSFEEIRLVDYQTGHRFATVS</sequence>
<feature type="compositionally biased region" description="Polar residues" evidence="1">
    <location>
        <begin position="42"/>
        <end position="61"/>
    </location>
</feature>
<dbReference type="STRING" id="41067.A0A2I2FEQ9"/>
<dbReference type="RefSeq" id="XP_024673135.1">
    <property type="nucleotide sequence ID" value="XM_024812145.1"/>
</dbReference>
<evidence type="ECO:0000256" key="1">
    <source>
        <dbReference type="SAM" id="MobiDB-lite"/>
    </source>
</evidence>
<name>A0A2I2FEQ9_ASPCN</name>
<dbReference type="Gene3D" id="1.10.10.2360">
    <property type="match status" value="1"/>
</dbReference>
<feature type="region of interest" description="Disordered" evidence="1">
    <location>
        <begin position="1"/>
        <end position="145"/>
    </location>
</feature>
<feature type="compositionally biased region" description="Basic and acidic residues" evidence="1">
    <location>
        <begin position="7"/>
        <end position="17"/>
    </location>
</feature>
<accession>A0A2I2FEQ9</accession>
<feature type="compositionally biased region" description="Low complexity" evidence="1">
    <location>
        <begin position="62"/>
        <end position="80"/>
    </location>
</feature>
<organism evidence="2 3">
    <name type="scientific">Aspergillus candidus</name>
    <dbReference type="NCBI Taxonomy" id="41067"/>
    <lineage>
        <taxon>Eukaryota</taxon>
        <taxon>Fungi</taxon>
        <taxon>Dikarya</taxon>
        <taxon>Ascomycota</taxon>
        <taxon>Pezizomycotina</taxon>
        <taxon>Eurotiomycetes</taxon>
        <taxon>Eurotiomycetidae</taxon>
        <taxon>Eurotiales</taxon>
        <taxon>Aspergillaceae</taxon>
        <taxon>Aspergillus</taxon>
        <taxon>Aspergillus subgen. Circumdati</taxon>
    </lineage>
</organism>
<protein>
    <submittedName>
        <fullName evidence="2">Uncharacterized protein</fullName>
    </submittedName>
</protein>
<gene>
    <name evidence="2" type="ORF">BDW47DRAFT_103725</name>
</gene>
<feature type="compositionally biased region" description="Low complexity" evidence="1">
    <location>
        <begin position="125"/>
        <end position="142"/>
    </location>
</feature>
<dbReference type="EMBL" id="KZ559131">
    <property type="protein sequence ID" value="PLB39123.1"/>
    <property type="molecule type" value="Genomic_DNA"/>
</dbReference>
<proteinExistence type="predicted"/>
<dbReference type="OrthoDB" id="3797628at2759"/>
<feature type="compositionally biased region" description="Gly residues" evidence="1">
    <location>
        <begin position="81"/>
        <end position="91"/>
    </location>
</feature>
<dbReference type="GeneID" id="36519305"/>
<evidence type="ECO:0000313" key="3">
    <source>
        <dbReference type="Proteomes" id="UP000234585"/>
    </source>
</evidence>
<dbReference type="Proteomes" id="UP000234585">
    <property type="component" value="Unassembled WGS sequence"/>
</dbReference>
<evidence type="ECO:0000313" key="2">
    <source>
        <dbReference type="EMBL" id="PLB39123.1"/>
    </source>
</evidence>
<dbReference type="AlphaFoldDB" id="A0A2I2FEQ9"/>
<keyword evidence="3" id="KW-1185">Reference proteome</keyword>